<proteinExistence type="predicted"/>
<reference evidence="1 2" key="1">
    <citation type="submission" date="2019-01" db="EMBL/GenBank/DDBJ databases">
        <title>Draft genome sequence of Psathyrella aberdarensis IHI B618.</title>
        <authorList>
            <person name="Buettner E."/>
            <person name="Kellner H."/>
        </authorList>
    </citation>
    <scope>NUCLEOTIDE SEQUENCE [LARGE SCALE GENOMIC DNA]</scope>
    <source>
        <strain evidence="1 2">IHI B618</strain>
    </source>
</reference>
<dbReference type="Proteomes" id="UP000290288">
    <property type="component" value="Unassembled WGS sequence"/>
</dbReference>
<sequence length="52" mass="5869">MPLLKPLPRKRTTGIFVHINITWTLEQAAMGGKVLGGDEGHRGHDESTRMWQ</sequence>
<organism evidence="1 2">
    <name type="scientific">Candolleomyces aberdarensis</name>
    <dbReference type="NCBI Taxonomy" id="2316362"/>
    <lineage>
        <taxon>Eukaryota</taxon>
        <taxon>Fungi</taxon>
        <taxon>Dikarya</taxon>
        <taxon>Basidiomycota</taxon>
        <taxon>Agaricomycotina</taxon>
        <taxon>Agaricomycetes</taxon>
        <taxon>Agaricomycetidae</taxon>
        <taxon>Agaricales</taxon>
        <taxon>Agaricineae</taxon>
        <taxon>Psathyrellaceae</taxon>
        <taxon>Candolleomyces</taxon>
    </lineage>
</organism>
<name>A0A4V1Q3W2_9AGAR</name>
<evidence type="ECO:0000313" key="1">
    <source>
        <dbReference type="EMBL" id="RXW19978.1"/>
    </source>
</evidence>
<gene>
    <name evidence="1" type="ORF">EST38_g5883</name>
</gene>
<dbReference type="AlphaFoldDB" id="A0A4V1Q3W2"/>
<dbReference type="EMBL" id="SDEE01000173">
    <property type="protein sequence ID" value="RXW19978.1"/>
    <property type="molecule type" value="Genomic_DNA"/>
</dbReference>
<keyword evidence="2" id="KW-1185">Reference proteome</keyword>
<accession>A0A4V1Q3W2</accession>
<evidence type="ECO:0000313" key="2">
    <source>
        <dbReference type="Proteomes" id="UP000290288"/>
    </source>
</evidence>
<protein>
    <submittedName>
        <fullName evidence="1">Uncharacterized protein</fullName>
    </submittedName>
</protein>
<comment type="caution">
    <text evidence="1">The sequence shown here is derived from an EMBL/GenBank/DDBJ whole genome shotgun (WGS) entry which is preliminary data.</text>
</comment>